<name>S3CL14_GLAL2</name>
<dbReference type="AlphaFoldDB" id="S3CL14"/>
<evidence type="ECO:0000256" key="1">
    <source>
        <dbReference type="SAM" id="MobiDB-lite"/>
    </source>
</evidence>
<protein>
    <submittedName>
        <fullName evidence="2">Uncharacterized protein</fullName>
    </submittedName>
</protein>
<dbReference type="GeneID" id="19462177"/>
<organism evidence="2 3">
    <name type="scientific">Glarea lozoyensis (strain ATCC 20868 / MF5171)</name>
    <dbReference type="NCBI Taxonomy" id="1116229"/>
    <lineage>
        <taxon>Eukaryota</taxon>
        <taxon>Fungi</taxon>
        <taxon>Dikarya</taxon>
        <taxon>Ascomycota</taxon>
        <taxon>Pezizomycotina</taxon>
        <taxon>Leotiomycetes</taxon>
        <taxon>Helotiales</taxon>
        <taxon>Helotiaceae</taxon>
        <taxon>Glarea</taxon>
    </lineage>
</organism>
<feature type="region of interest" description="Disordered" evidence="1">
    <location>
        <begin position="151"/>
        <end position="211"/>
    </location>
</feature>
<evidence type="ECO:0000313" key="2">
    <source>
        <dbReference type="EMBL" id="EPE27207.1"/>
    </source>
</evidence>
<proteinExistence type="predicted"/>
<dbReference type="Proteomes" id="UP000016922">
    <property type="component" value="Unassembled WGS sequence"/>
</dbReference>
<dbReference type="RefSeq" id="XP_008086397.1">
    <property type="nucleotide sequence ID" value="XM_008088206.1"/>
</dbReference>
<sequence length="259" mass="28431">METEGVGQQLGRDARDRRTRGRTQRHPFLCLGCWSWSWTGHGAKKMDSTSVVSTRPNLVVEVSPSSSRDGPFGSCIFSRPYCTGVPNVRAWDAVPLAVVSALAVTDGDQTRASQETLAANGYLLYTVEHSEHCTCPTFAVQVLPVQDKPSTRSLLPVPEGVDRSPSEAPQDPAEWATKRLPPSPRGSTWIKQHLRSTETQKHRNRETGATPRAVSIYLHQDSESLMESQPPDPYDIAANMYWTGLLAPGCPGCQKMSSL</sequence>
<dbReference type="KEGG" id="glz:GLAREA_03121"/>
<dbReference type="EMBL" id="KE145370">
    <property type="protein sequence ID" value="EPE27207.1"/>
    <property type="molecule type" value="Genomic_DNA"/>
</dbReference>
<accession>S3CL14</accession>
<dbReference type="HOGENOM" id="CLU_1073830_0_0_1"/>
<gene>
    <name evidence="2" type="ORF">GLAREA_03121</name>
</gene>
<reference evidence="2 3" key="1">
    <citation type="journal article" date="2013" name="BMC Genomics">
        <title>Genomics-driven discovery of the pneumocandin biosynthetic gene cluster in the fungus Glarea lozoyensis.</title>
        <authorList>
            <person name="Chen L."/>
            <person name="Yue Q."/>
            <person name="Zhang X."/>
            <person name="Xiang M."/>
            <person name="Wang C."/>
            <person name="Li S."/>
            <person name="Che Y."/>
            <person name="Ortiz-Lopez F.J."/>
            <person name="Bills G.F."/>
            <person name="Liu X."/>
            <person name="An Z."/>
        </authorList>
    </citation>
    <scope>NUCLEOTIDE SEQUENCE [LARGE SCALE GENOMIC DNA]</scope>
    <source>
        <strain evidence="3">ATCC 20868 / MF5171</strain>
    </source>
</reference>
<evidence type="ECO:0000313" key="3">
    <source>
        <dbReference type="Proteomes" id="UP000016922"/>
    </source>
</evidence>
<keyword evidence="3" id="KW-1185">Reference proteome</keyword>